<keyword evidence="2" id="KW-1185">Reference proteome</keyword>
<name>A0A3Q0J839_DIACI</name>
<gene>
    <name evidence="3" type="primary">LOC103516436</name>
</gene>
<dbReference type="InterPro" id="IPR036034">
    <property type="entry name" value="PDZ_sf"/>
</dbReference>
<organism evidence="2 3">
    <name type="scientific">Diaphorina citri</name>
    <name type="common">Asian citrus psyllid</name>
    <dbReference type="NCBI Taxonomy" id="121845"/>
    <lineage>
        <taxon>Eukaryota</taxon>
        <taxon>Metazoa</taxon>
        <taxon>Ecdysozoa</taxon>
        <taxon>Arthropoda</taxon>
        <taxon>Hexapoda</taxon>
        <taxon>Insecta</taxon>
        <taxon>Pterygota</taxon>
        <taxon>Neoptera</taxon>
        <taxon>Paraneoptera</taxon>
        <taxon>Hemiptera</taxon>
        <taxon>Sternorrhyncha</taxon>
        <taxon>Psylloidea</taxon>
        <taxon>Psyllidae</taxon>
        <taxon>Diaphorininae</taxon>
        <taxon>Diaphorina</taxon>
    </lineage>
</organism>
<sequence>MSSTEQGISVELREGQGITISQIQDGARFSKDGRIAVGDLLLVINHENIRKASTAQAQTVLRRTSLLSSEIRRSADLLLAINHENIRKASTAQAQTVLRRTSLLSSEISVTFVKAGDIPEYKRSLQAHDSHPATPKLPVQISPRIFPQYYR</sequence>
<reference evidence="3" key="1">
    <citation type="submission" date="2025-08" db="UniProtKB">
        <authorList>
            <consortium name="RefSeq"/>
        </authorList>
    </citation>
    <scope>IDENTIFICATION</scope>
</reference>
<evidence type="ECO:0000259" key="1">
    <source>
        <dbReference type="PROSITE" id="PS50106"/>
    </source>
</evidence>
<dbReference type="InterPro" id="IPR001478">
    <property type="entry name" value="PDZ"/>
</dbReference>
<evidence type="ECO:0000313" key="3">
    <source>
        <dbReference type="RefSeq" id="XP_026684634.1"/>
    </source>
</evidence>
<dbReference type="RefSeq" id="XP_026684634.1">
    <property type="nucleotide sequence ID" value="XM_026828833.1"/>
</dbReference>
<evidence type="ECO:0000313" key="2">
    <source>
        <dbReference type="Proteomes" id="UP000079169"/>
    </source>
</evidence>
<dbReference type="Proteomes" id="UP000079169">
    <property type="component" value="Unplaced"/>
</dbReference>
<dbReference type="PaxDb" id="121845-A0A3Q0J839"/>
<protein>
    <submittedName>
        <fullName evidence="3">Uncharacterized protein LOC103516436</fullName>
    </submittedName>
</protein>
<dbReference type="PROSITE" id="PS50106">
    <property type="entry name" value="PDZ"/>
    <property type="match status" value="1"/>
</dbReference>
<dbReference type="AlphaFoldDB" id="A0A3Q0J839"/>
<dbReference type="KEGG" id="dci:103516436"/>
<dbReference type="Pfam" id="PF00595">
    <property type="entry name" value="PDZ"/>
    <property type="match status" value="1"/>
</dbReference>
<dbReference type="STRING" id="121845.A0A3Q0J839"/>
<dbReference type="SUPFAM" id="SSF50156">
    <property type="entry name" value="PDZ domain-like"/>
    <property type="match status" value="1"/>
</dbReference>
<feature type="domain" description="PDZ" evidence="1">
    <location>
        <begin position="1"/>
        <end position="64"/>
    </location>
</feature>
<dbReference type="Gene3D" id="2.30.42.10">
    <property type="match status" value="1"/>
</dbReference>
<dbReference type="SMART" id="SM00228">
    <property type="entry name" value="PDZ"/>
    <property type="match status" value="1"/>
</dbReference>
<dbReference type="GeneID" id="103516436"/>
<accession>A0A3Q0J839</accession>
<proteinExistence type="predicted"/>